<dbReference type="GO" id="GO:0004503">
    <property type="term" value="F:tyrosinase activity"/>
    <property type="evidence" value="ECO:0007669"/>
    <property type="project" value="UniProtKB-EC"/>
</dbReference>
<keyword evidence="14" id="KW-1185">Reference proteome</keyword>
<evidence type="ECO:0000313" key="13">
    <source>
        <dbReference type="EMBL" id="KAK7752226.1"/>
    </source>
</evidence>
<comment type="caution">
    <text evidence="13">The sequence shown here is derived from an EMBL/GenBank/DDBJ whole genome shotgun (WGS) entry which is preliminary data.</text>
</comment>
<comment type="catalytic activity">
    <reaction evidence="10">
        <text>L-tyrosine + O2 = L-dopaquinone + H2O</text>
        <dbReference type="Rhea" id="RHEA:18117"/>
        <dbReference type="ChEBI" id="CHEBI:15377"/>
        <dbReference type="ChEBI" id="CHEBI:15379"/>
        <dbReference type="ChEBI" id="CHEBI:57924"/>
        <dbReference type="ChEBI" id="CHEBI:58315"/>
        <dbReference type="EC" id="1.14.18.1"/>
    </reaction>
</comment>
<evidence type="ECO:0000256" key="5">
    <source>
        <dbReference type="ARBA" id="ARBA00023002"/>
    </source>
</evidence>
<dbReference type="InterPro" id="IPR008922">
    <property type="entry name" value="Di-copper_centre_dom_sf"/>
</dbReference>
<dbReference type="EC" id="1.14.18.1" evidence="3"/>
<keyword evidence="5" id="KW-0560">Oxidoreductase</keyword>
<keyword evidence="7" id="KW-0503">Monooxygenase</keyword>
<comment type="similarity">
    <text evidence="2">Belongs to the tyrosinase family.</text>
</comment>
<sequence>MQQLAKEYTGEDASAYEAAGQAFRLPYWDWASDSQVPPSCTRQNITVNGPDGRLTVRNPLYSYRWHEHPLDQNLFPNSNNWQDETTRSPNDNSTFPVDEVNAKLSQQAQIITLRVVSDEFESMTALHQYRAFSSSNTYEKMASMTGMGASFEAPHNDIHNLVGGSFATLTVTSFDALFSDMSGPSMFHHCNLDRLAAMWSAIHYENTVQTVPYQSNGLFATAKGEDITADSPLKPFYRADGRSFHTTRSVLNTSDLGYTYPEFQKLDSDAYRASRQMIEIVNDLYGSLLPPGVKRPHRKRATNRQAAKETTKDWVVSLEVERSELALPCTINIYMRDRYAGRTTLLNMPKQGLVSDEIPLAQAIDATYFRGMASGEIEDQLEAGLRFEIKKDDGTTVDPKTVPSLKLDVQGFDVTPPNSTYEFPSYDKGRQSYSKVFAQYNGTKPAVP</sequence>
<dbReference type="Pfam" id="PF00264">
    <property type="entry name" value="Tyrosinase"/>
    <property type="match status" value="1"/>
</dbReference>
<reference evidence="13 14" key="1">
    <citation type="submission" date="2024-02" db="EMBL/GenBank/DDBJ databases">
        <title>De novo assembly and annotation of 12 fungi associated with fruit tree decline syndrome in Ontario, Canada.</title>
        <authorList>
            <person name="Sulman M."/>
            <person name="Ellouze W."/>
            <person name="Ilyukhin E."/>
        </authorList>
    </citation>
    <scope>NUCLEOTIDE SEQUENCE [LARGE SCALE GENOMIC DNA]</scope>
    <source>
        <strain evidence="13 14">M11/M66-122</strain>
    </source>
</reference>
<evidence type="ECO:0000256" key="1">
    <source>
        <dbReference type="ARBA" id="ARBA00001973"/>
    </source>
</evidence>
<dbReference type="EMBL" id="JAKJXP020000040">
    <property type="protein sequence ID" value="KAK7752226.1"/>
    <property type="molecule type" value="Genomic_DNA"/>
</dbReference>
<dbReference type="Gene3D" id="1.10.1280.10">
    <property type="entry name" value="Di-copper center containing domain from catechol oxidase"/>
    <property type="match status" value="1"/>
</dbReference>
<feature type="domain" description="Tyrosinase C-terminal" evidence="12">
    <location>
        <begin position="313"/>
        <end position="409"/>
    </location>
</feature>
<evidence type="ECO:0000256" key="7">
    <source>
        <dbReference type="ARBA" id="ARBA00023033"/>
    </source>
</evidence>
<dbReference type="Proteomes" id="UP001320420">
    <property type="component" value="Unassembled WGS sequence"/>
</dbReference>
<evidence type="ECO:0000256" key="10">
    <source>
        <dbReference type="ARBA" id="ARBA00048881"/>
    </source>
</evidence>
<dbReference type="InterPro" id="IPR002227">
    <property type="entry name" value="Tyrosinase_Cu-bd"/>
</dbReference>
<comment type="catalytic activity">
    <reaction evidence="9">
        <text>2 L-dopa + O2 = 2 L-dopaquinone + 2 H2O</text>
        <dbReference type="Rhea" id="RHEA:34287"/>
        <dbReference type="ChEBI" id="CHEBI:15377"/>
        <dbReference type="ChEBI" id="CHEBI:15379"/>
        <dbReference type="ChEBI" id="CHEBI:57504"/>
        <dbReference type="ChEBI" id="CHEBI:57924"/>
        <dbReference type="EC" id="1.14.18.1"/>
    </reaction>
</comment>
<evidence type="ECO:0000256" key="9">
    <source>
        <dbReference type="ARBA" id="ARBA00048233"/>
    </source>
</evidence>
<dbReference type="InterPro" id="IPR050316">
    <property type="entry name" value="Tyrosinase/Hemocyanin"/>
</dbReference>
<evidence type="ECO:0000313" key="14">
    <source>
        <dbReference type="Proteomes" id="UP001320420"/>
    </source>
</evidence>
<proteinExistence type="inferred from homology"/>
<feature type="domain" description="Tyrosinase copper-binding" evidence="11">
    <location>
        <begin position="20"/>
        <end position="201"/>
    </location>
</feature>
<keyword evidence="8" id="KW-0470">Melanin biosynthesis</keyword>
<dbReference type="Pfam" id="PF18132">
    <property type="entry name" value="Tyrosinase_C"/>
    <property type="match status" value="1"/>
</dbReference>
<evidence type="ECO:0000256" key="2">
    <source>
        <dbReference type="ARBA" id="ARBA00009928"/>
    </source>
</evidence>
<dbReference type="AlphaFoldDB" id="A0AAN9YPG6"/>
<dbReference type="SUPFAM" id="SSF48056">
    <property type="entry name" value="Di-copper centre-containing domain"/>
    <property type="match status" value="1"/>
</dbReference>
<dbReference type="InterPro" id="IPR041640">
    <property type="entry name" value="Tyrosinase_C"/>
</dbReference>
<evidence type="ECO:0000256" key="8">
    <source>
        <dbReference type="ARBA" id="ARBA00023101"/>
    </source>
</evidence>
<accession>A0AAN9YPG6</accession>
<keyword evidence="4" id="KW-0479">Metal-binding</keyword>
<protein>
    <recommendedName>
        <fullName evidence="3">tyrosinase</fullName>
        <ecNumber evidence="3">1.14.18.1</ecNumber>
    </recommendedName>
</protein>
<evidence type="ECO:0000256" key="3">
    <source>
        <dbReference type="ARBA" id="ARBA00011906"/>
    </source>
</evidence>
<evidence type="ECO:0000259" key="11">
    <source>
        <dbReference type="Pfam" id="PF00264"/>
    </source>
</evidence>
<dbReference type="GO" id="GO:0042438">
    <property type="term" value="P:melanin biosynthetic process"/>
    <property type="evidence" value="ECO:0007669"/>
    <property type="project" value="UniProtKB-KW"/>
</dbReference>
<comment type="cofactor">
    <cofactor evidence="1">
        <name>Cu(2+)</name>
        <dbReference type="ChEBI" id="CHEBI:29036"/>
    </cofactor>
</comment>
<dbReference type="PANTHER" id="PTHR11474:SF76">
    <property type="entry name" value="SHKT DOMAIN-CONTAINING PROTEIN"/>
    <property type="match status" value="1"/>
</dbReference>
<name>A0AAN9YPG6_9PEZI</name>
<keyword evidence="6" id="KW-0186">Copper</keyword>
<evidence type="ECO:0000256" key="4">
    <source>
        <dbReference type="ARBA" id="ARBA00022723"/>
    </source>
</evidence>
<organism evidence="13 14">
    <name type="scientific">Diatrype stigma</name>
    <dbReference type="NCBI Taxonomy" id="117547"/>
    <lineage>
        <taxon>Eukaryota</taxon>
        <taxon>Fungi</taxon>
        <taxon>Dikarya</taxon>
        <taxon>Ascomycota</taxon>
        <taxon>Pezizomycotina</taxon>
        <taxon>Sordariomycetes</taxon>
        <taxon>Xylariomycetidae</taxon>
        <taxon>Xylariales</taxon>
        <taxon>Diatrypaceae</taxon>
        <taxon>Diatrype</taxon>
    </lineage>
</organism>
<gene>
    <name evidence="13" type="ORF">SLS62_005760</name>
</gene>
<dbReference type="GO" id="GO:0046872">
    <property type="term" value="F:metal ion binding"/>
    <property type="evidence" value="ECO:0007669"/>
    <property type="project" value="UniProtKB-KW"/>
</dbReference>
<dbReference type="PANTHER" id="PTHR11474">
    <property type="entry name" value="TYROSINASE FAMILY MEMBER"/>
    <property type="match status" value="1"/>
</dbReference>
<evidence type="ECO:0000259" key="12">
    <source>
        <dbReference type="Pfam" id="PF18132"/>
    </source>
</evidence>
<evidence type="ECO:0000256" key="6">
    <source>
        <dbReference type="ARBA" id="ARBA00023008"/>
    </source>
</evidence>